<reference evidence="1" key="1">
    <citation type="submission" date="2014-09" db="EMBL/GenBank/DDBJ databases">
        <authorList>
            <person name="Magalhaes I.L.F."/>
            <person name="Oliveira U."/>
            <person name="Santos F.R."/>
            <person name="Vidigal T.H.D.A."/>
            <person name="Brescovit A.D."/>
            <person name="Santos A.J."/>
        </authorList>
    </citation>
    <scope>NUCLEOTIDE SEQUENCE</scope>
    <source>
        <tissue evidence="1">Shoot tissue taken approximately 20 cm above the soil surface</tissue>
    </source>
</reference>
<proteinExistence type="predicted"/>
<organism evidence="1">
    <name type="scientific">Arundo donax</name>
    <name type="common">Giant reed</name>
    <name type="synonym">Donax arundinaceus</name>
    <dbReference type="NCBI Taxonomy" id="35708"/>
    <lineage>
        <taxon>Eukaryota</taxon>
        <taxon>Viridiplantae</taxon>
        <taxon>Streptophyta</taxon>
        <taxon>Embryophyta</taxon>
        <taxon>Tracheophyta</taxon>
        <taxon>Spermatophyta</taxon>
        <taxon>Magnoliopsida</taxon>
        <taxon>Liliopsida</taxon>
        <taxon>Poales</taxon>
        <taxon>Poaceae</taxon>
        <taxon>PACMAD clade</taxon>
        <taxon>Arundinoideae</taxon>
        <taxon>Arundineae</taxon>
        <taxon>Arundo</taxon>
    </lineage>
</organism>
<accession>A0A0A8XR69</accession>
<dbReference type="EMBL" id="GBRH01281559">
    <property type="protein sequence ID" value="JAD16336.1"/>
    <property type="molecule type" value="Transcribed_RNA"/>
</dbReference>
<reference evidence="1" key="2">
    <citation type="journal article" date="2015" name="Data Brief">
        <title>Shoot transcriptome of the giant reed, Arundo donax.</title>
        <authorList>
            <person name="Barrero R.A."/>
            <person name="Guerrero F.D."/>
            <person name="Moolhuijzen P."/>
            <person name="Goolsby J.A."/>
            <person name="Tidwell J."/>
            <person name="Bellgard S.E."/>
            <person name="Bellgard M.I."/>
        </authorList>
    </citation>
    <scope>NUCLEOTIDE SEQUENCE</scope>
    <source>
        <tissue evidence="1">Shoot tissue taken approximately 20 cm above the soil surface</tissue>
    </source>
</reference>
<evidence type="ECO:0000313" key="1">
    <source>
        <dbReference type="EMBL" id="JAD16336.1"/>
    </source>
</evidence>
<protein>
    <submittedName>
        <fullName evidence="1">Uncharacterized protein</fullName>
    </submittedName>
</protein>
<dbReference type="AlphaFoldDB" id="A0A0A8XR69"/>
<name>A0A0A8XR69_ARUDO</name>
<sequence length="41" mass="4528">MRKQYSKSTTTISTGSLLHTNYHPSNSSSIHFSGAIITCNR</sequence>